<feature type="compositionally biased region" description="Low complexity" evidence="1">
    <location>
        <begin position="998"/>
        <end position="1012"/>
    </location>
</feature>
<feature type="compositionally biased region" description="Basic and acidic residues" evidence="1">
    <location>
        <begin position="280"/>
        <end position="290"/>
    </location>
</feature>
<feature type="compositionally biased region" description="Low complexity" evidence="1">
    <location>
        <begin position="202"/>
        <end position="214"/>
    </location>
</feature>
<proteinExistence type="predicted"/>
<gene>
    <name evidence="2" type="ORF">Cvel_3350</name>
</gene>
<feature type="region of interest" description="Disordered" evidence="1">
    <location>
        <begin position="187"/>
        <end position="552"/>
    </location>
</feature>
<protein>
    <submittedName>
        <fullName evidence="2">Uncharacterized protein</fullName>
    </submittedName>
</protein>
<feature type="compositionally biased region" description="Basic and acidic residues" evidence="1">
    <location>
        <begin position="471"/>
        <end position="487"/>
    </location>
</feature>
<feature type="region of interest" description="Disordered" evidence="1">
    <location>
        <begin position="979"/>
        <end position="1135"/>
    </location>
</feature>
<feature type="compositionally biased region" description="Polar residues" evidence="1">
    <location>
        <begin position="404"/>
        <end position="422"/>
    </location>
</feature>
<sequence>MEPAPRHFPGTGETDDVPDGSVAAACKALAQSLDLSRWRRLGRESERQTRNLKKVLLGIPSAFPQPPPCAHFNLSSSPGPPQSGIRAPPRTSLASPHANGIGHSFSTSTNSNGSASTGTSTPPCEDSILETPDNVELRVWHEGWMLKQSQVILEWRPVFVMLVSLHIKGGSPSAPLPESVLPSSPHAIPLLPSPPTGRRGLPPISSSSPTFSASHRGSGGLGRFRHPPPPPVHTPGGKTGTRKRAPPPPTPPSLGLPPRRSRSATSSSFQVGGALPVVAKTEKHTEILRGEEEEEPGKDKPQQLVHSTSNSQSTSAASLPFPQVEVEGPRTRTTAGIGGERETVPTSSSASFSVSGIEMNAPAAAETERTTTAGRPPLPRHAQSSGRTQEERCLPPLSPSTTSVSKLNAKTNNTSGRPSTQKGGEKLQQKETPSSRPQLLCSPSARSTASAAVPQYGKGDRRSSFQIPPYSEREKGKGKGGQQEREQWTGGGGTSRRARRGSAPGSVAASVSSFSSMHNSAPQSQTAQMMHRQRMEKEREERERSRTEELARQIQEAETRVRRSFGGSDQNALFLIALRPAREYELEAQRGKAEGGSSEWPRALDRSSVDYSLGSSSKGGGGEGVWLPLPVPFGVCEGGNGKEKETKQQGEGEEGKQLLEGLVLGDVLPIGTQPPELFRDSVPMHSREMSGHPLVPSSLLPQRSFASWLKRFTLGGMIGMERVQGIRVRGVHPGREWNLVPLPCTTAKEVVLDLVPSCRRPAERFAALISSLTVCVRTARGEGVESVEASLSPPLRAFAFAPAILPDGRLFFALRTALLSDPHTPPEIFSSVSPAVPFMRQYMRAVAAWSILAGDRRRAQAQRERKEAAVLNKSQAPPSVASRRRALTGGGGLEASPAMRIHSVRSSASRAPFSPSEGSTIMRGGAGRAGSRQRYPAAARASRQRHPAVPPSARGDGVCDSPSVSLFDSILSGGTVSFSEGDGIASGESAEESPSNVSSAAEGGTSAASLSLTGPRRSLPLPAHRTQPALGSSHPNHPSLPPLQRSLTVESGSDKRGSRGRGGCHPSSRLPPSAGGRGRGGSRYSPVFPSTSSPCGPPVRQRQREGPPGSALGFQQESAEQEGVSGGMGVGSSVSAEPPILESFLSAALLSPRVKSGAGGGEFRSFHGTLGQ</sequence>
<feature type="compositionally biased region" description="Low complexity" evidence="1">
    <location>
        <begin position="307"/>
        <end position="318"/>
    </location>
</feature>
<feature type="region of interest" description="Disordered" evidence="1">
    <location>
        <begin position="863"/>
        <end position="960"/>
    </location>
</feature>
<feature type="compositionally biased region" description="Basic and acidic residues" evidence="1">
    <location>
        <begin position="533"/>
        <end position="552"/>
    </location>
</feature>
<reference evidence="2" key="1">
    <citation type="submission" date="2014-11" db="EMBL/GenBank/DDBJ databases">
        <authorList>
            <person name="Otto D Thomas"/>
            <person name="Naeem Raeece"/>
        </authorList>
    </citation>
    <scope>NUCLEOTIDE SEQUENCE</scope>
</reference>
<feature type="compositionally biased region" description="Low complexity" evidence="1">
    <location>
        <begin position="501"/>
        <end position="516"/>
    </location>
</feature>
<feature type="compositionally biased region" description="Low complexity" evidence="1">
    <location>
        <begin position="904"/>
        <end position="916"/>
    </location>
</feature>
<organism evidence="2">
    <name type="scientific">Chromera velia CCMP2878</name>
    <dbReference type="NCBI Taxonomy" id="1169474"/>
    <lineage>
        <taxon>Eukaryota</taxon>
        <taxon>Sar</taxon>
        <taxon>Alveolata</taxon>
        <taxon>Colpodellida</taxon>
        <taxon>Chromeraceae</taxon>
        <taxon>Chromera</taxon>
    </lineage>
</organism>
<feature type="compositionally biased region" description="Low complexity" evidence="1">
    <location>
        <begin position="104"/>
        <end position="121"/>
    </location>
</feature>
<evidence type="ECO:0000313" key="2">
    <source>
        <dbReference type="EMBL" id="CEM12904.1"/>
    </source>
</evidence>
<dbReference type="EMBL" id="CDMZ01000374">
    <property type="protein sequence ID" value="CEM12904.1"/>
    <property type="molecule type" value="Genomic_DNA"/>
</dbReference>
<feature type="compositionally biased region" description="Polar residues" evidence="1">
    <location>
        <begin position="517"/>
        <end position="528"/>
    </location>
</feature>
<evidence type="ECO:0000256" key="1">
    <source>
        <dbReference type="SAM" id="MobiDB-lite"/>
    </source>
</evidence>
<feature type="compositionally biased region" description="Pro residues" evidence="1">
    <location>
        <begin position="246"/>
        <end position="255"/>
    </location>
</feature>
<dbReference type="AlphaFoldDB" id="A0A0G4FHB9"/>
<feature type="region of interest" description="Disordered" evidence="1">
    <location>
        <begin position="68"/>
        <end position="129"/>
    </location>
</feature>
<dbReference type="VEuPathDB" id="CryptoDB:Cvel_3350"/>
<accession>A0A0G4FHB9</accession>
<feature type="compositionally biased region" description="Low complexity" evidence="1">
    <location>
        <begin position="347"/>
        <end position="375"/>
    </location>
</feature>
<name>A0A0G4FHB9_9ALVE</name>